<dbReference type="InterPro" id="IPR000515">
    <property type="entry name" value="MetI-like"/>
</dbReference>
<feature type="transmembrane region" description="Helical" evidence="7">
    <location>
        <begin position="284"/>
        <end position="309"/>
    </location>
</feature>
<dbReference type="PANTHER" id="PTHR30193:SF37">
    <property type="entry name" value="INNER MEMBRANE ABC TRANSPORTER PERMEASE PROTEIN YCJO"/>
    <property type="match status" value="1"/>
</dbReference>
<feature type="transmembrane region" description="Helical" evidence="7">
    <location>
        <begin position="236"/>
        <end position="264"/>
    </location>
</feature>
<evidence type="ECO:0000313" key="10">
    <source>
        <dbReference type="Proteomes" id="UP000178724"/>
    </source>
</evidence>
<dbReference type="CDD" id="cd06261">
    <property type="entry name" value="TM_PBP2"/>
    <property type="match status" value="1"/>
</dbReference>
<feature type="transmembrane region" description="Helical" evidence="7">
    <location>
        <begin position="21"/>
        <end position="43"/>
    </location>
</feature>
<feature type="transmembrane region" description="Helical" evidence="7">
    <location>
        <begin position="128"/>
        <end position="151"/>
    </location>
</feature>
<evidence type="ECO:0000256" key="6">
    <source>
        <dbReference type="ARBA" id="ARBA00023136"/>
    </source>
</evidence>
<dbReference type="Pfam" id="PF00528">
    <property type="entry name" value="BPD_transp_1"/>
    <property type="match status" value="1"/>
</dbReference>
<dbReference type="GO" id="GO:0055085">
    <property type="term" value="P:transmembrane transport"/>
    <property type="evidence" value="ECO:0007669"/>
    <property type="project" value="InterPro"/>
</dbReference>
<accession>A0A1F4Q1Y3</accession>
<feature type="transmembrane region" description="Helical" evidence="7">
    <location>
        <begin position="95"/>
        <end position="116"/>
    </location>
</feature>
<protein>
    <submittedName>
        <fullName evidence="9">ABC transporter permease</fullName>
    </submittedName>
</protein>
<dbReference type="Gene3D" id="1.10.3720.10">
    <property type="entry name" value="MetI-like"/>
    <property type="match status" value="1"/>
</dbReference>
<evidence type="ECO:0000259" key="8">
    <source>
        <dbReference type="PROSITE" id="PS50928"/>
    </source>
</evidence>
<evidence type="ECO:0000256" key="5">
    <source>
        <dbReference type="ARBA" id="ARBA00022989"/>
    </source>
</evidence>
<dbReference type="GO" id="GO:0005886">
    <property type="term" value="C:plasma membrane"/>
    <property type="evidence" value="ECO:0007669"/>
    <property type="project" value="UniProtKB-SubCell"/>
</dbReference>
<keyword evidence="5 7" id="KW-1133">Transmembrane helix</keyword>
<keyword evidence="3" id="KW-1003">Cell membrane</keyword>
<gene>
    <name evidence="9" type="ORF">A2625_01810</name>
</gene>
<dbReference type="EMBL" id="METM01000016">
    <property type="protein sequence ID" value="OGB90053.1"/>
    <property type="molecule type" value="Genomic_DNA"/>
</dbReference>
<dbReference type="InterPro" id="IPR051393">
    <property type="entry name" value="ABC_transporter_permease"/>
</dbReference>
<keyword evidence="6 7" id="KW-0472">Membrane</keyword>
<comment type="similarity">
    <text evidence="7">Belongs to the binding-protein-dependent transport system permease family.</text>
</comment>
<dbReference type="AlphaFoldDB" id="A0A1F4Q1Y3"/>
<dbReference type="InterPro" id="IPR035906">
    <property type="entry name" value="MetI-like_sf"/>
</dbReference>
<dbReference type="PROSITE" id="PS50928">
    <property type="entry name" value="ABC_TM1"/>
    <property type="match status" value="1"/>
</dbReference>
<evidence type="ECO:0000256" key="4">
    <source>
        <dbReference type="ARBA" id="ARBA00022692"/>
    </source>
</evidence>
<feature type="domain" description="ABC transmembrane type-1" evidence="8">
    <location>
        <begin position="91"/>
        <end position="308"/>
    </location>
</feature>
<proteinExistence type="inferred from homology"/>
<name>A0A1F4Q1Y3_UNCSA</name>
<organism evidence="9 10">
    <name type="scientific">candidate division WOR-1 bacterium RIFCSPHIGHO2_01_FULL_53_15</name>
    <dbReference type="NCBI Taxonomy" id="1802564"/>
    <lineage>
        <taxon>Bacteria</taxon>
        <taxon>Bacillati</taxon>
        <taxon>Saganbacteria</taxon>
    </lineage>
</organism>
<keyword evidence="4 7" id="KW-0812">Transmembrane</keyword>
<evidence type="ECO:0000256" key="1">
    <source>
        <dbReference type="ARBA" id="ARBA00004651"/>
    </source>
</evidence>
<keyword evidence="2 7" id="KW-0813">Transport</keyword>
<comment type="subcellular location">
    <subcellularLocation>
        <location evidence="1 7">Cell membrane</location>
        <topology evidence="1 7">Multi-pass membrane protein</topology>
    </subcellularLocation>
</comment>
<sequence>MGNSAKKTKKKKLWQRIKQYRIAYYFILPTALAMLFLHLLPIAQGIYMSFLNLNQITLQQYLLAPFVGLDNFYKVLIDPGSPIRIGLFEAVRNTVIYTVIVTIGTLGVGMVVALMLNRKFFGRPVVRTLFLFPWIVPTYVTGLLWGIMWLREGGLVNVLLVDWLHLMPHKLSWLTGPNTIWAIIIPTIWRYWPLSMLMLLAGLQTIPDELYEAADIDGAGPWRKFWMITWPMLRPVWFILILFGLIYNTYSFNIVIMMFGFGAGFPGEWGDLMMTNIFRNSFQLWNFGTGAAASVLLLIVMIAIVNVWFRYFKKAEEMQ</sequence>
<evidence type="ECO:0000256" key="3">
    <source>
        <dbReference type="ARBA" id="ARBA00022475"/>
    </source>
</evidence>
<evidence type="ECO:0000256" key="2">
    <source>
        <dbReference type="ARBA" id="ARBA00022448"/>
    </source>
</evidence>
<comment type="caution">
    <text evidence="9">The sequence shown here is derived from an EMBL/GenBank/DDBJ whole genome shotgun (WGS) entry which is preliminary data.</text>
</comment>
<evidence type="ECO:0000256" key="7">
    <source>
        <dbReference type="RuleBase" id="RU363032"/>
    </source>
</evidence>
<dbReference type="SUPFAM" id="SSF161098">
    <property type="entry name" value="MetI-like"/>
    <property type="match status" value="1"/>
</dbReference>
<dbReference type="PANTHER" id="PTHR30193">
    <property type="entry name" value="ABC TRANSPORTER PERMEASE PROTEIN"/>
    <property type="match status" value="1"/>
</dbReference>
<reference evidence="9 10" key="1">
    <citation type="journal article" date="2016" name="Nat. Commun.">
        <title>Thousands of microbial genomes shed light on interconnected biogeochemical processes in an aquifer system.</title>
        <authorList>
            <person name="Anantharaman K."/>
            <person name="Brown C.T."/>
            <person name="Hug L.A."/>
            <person name="Sharon I."/>
            <person name="Castelle C.J."/>
            <person name="Probst A.J."/>
            <person name="Thomas B.C."/>
            <person name="Singh A."/>
            <person name="Wilkins M.J."/>
            <person name="Karaoz U."/>
            <person name="Brodie E.L."/>
            <person name="Williams K.H."/>
            <person name="Hubbard S.S."/>
            <person name="Banfield J.F."/>
        </authorList>
    </citation>
    <scope>NUCLEOTIDE SEQUENCE [LARGE SCALE GENOMIC DNA]</scope>
</reference>
<feature type="transmembrane region" description="Helical" evidence="7">
    <location>
        <begin position="171"/>
        <end position="192"/>
    </location>
</feature>
<dbReference type="Proteomes" id="UP000178724">
    <property type="component" value="Unassembled WGS sequence"/>
</dbReference>
<evidence type="ECO:0000313" key="9">
    <source>
        <dbReference type="EMBL" id="OGB90053.1"/>
    </source>
</evidence>